<keyword evidence="4" id="KW-0408">Iron</keyword>
<evidence type="ECO:0000259" key="6">
    <source>
        <dbReference type="PROSITE" id="PS51379"/>
    </source>
</evidence>
<dbReference type="Gene3D" id="1.20.1440.230">
    <property type="entry name" value="NADH-ubiquinone oxidoreductase 51kDa subunit, iron-sulphur binding domain"/>
    <property type="match status" value="1"/>
</dbReference>
<dbReference type="InterPro" id="IPR036249">
    <property type="entry name" value="Thioredoxin-like_sf"/>
</dbReference>
<dbReference type="Proteomes" id="UP000320679">
    <property type="component" value="Unassembled WGS sequence"/>
</dbReference>
<name>A0A523UP77_UNCAE</name>
<dbReference type="PROSITE" id="PS00198">
    <property type="entry name" value="4FE4S_FER_1"/>
    <property type="match status" value="1"/>
</dbReference>
<reference evidence="7 8" key="1">
    <citation type="submission" date="2019-03" db="EMBL/GenBank/DDBJ databases">
        <title>Metabolic potential of uncultured bacteria and archaea associated with petroleum seepage in deep-sea sediments.</title>
        <authorList>
            <person name="Dong X."/>
            <person name="Hubert C."/>
        </authorList>
    </citation>
    <scope>NUCLEOTIDE SEQUENCE [LARGE SCALE GENOMIC DNA]</scope>
    <source>
        <strain evidence="7">E29_bin78</strain>
    </source>
</reference>
<dbReference type="GO" id="GO:0046872">
    <property type="term" value="F:metal ion binding"/>
    <property type="evidence" value="ECO:0007669"/>
    <property type="project" value="UniProtKB-KW"/>
</dbReference>
<evidence type="ECO:0000256" key="5">
    <source>
        <dbReference type="ARBA" id="ARBA00023014"/>
    </source>
</evidence>
<dbReference type="Gene3D" id="3.10.20.600">
    <property type="match status" value="1"/>
</dbReference>
<keyword evidence="3" id="KW-0479">Metal-binding</keyword>
<dbReference type="AlphaFoldDB" id="A0A523UP77"/>
<dbReference type="SUPFAM" id="SSF142984">
    <property type="entry name" value="Nqo1 middle domain-like"/>
    <property type="match status" value="1"/>
</dbReference>
<dbReference type="Gene3D" id="3.40.30.10">
    <property type="entry name" value="Glutaredoxin"/>
    <property type="match status" value="1"/>
</dbReference>
<accession>A0A523UP77</accession>
<dbReference type="InterPro" id="IPR037225">
    <property type="entry name" value="Nuo51_FMN-bd_sf"/>
</dbReference>
<dbReference type="PROSITE" id="PS51379">
    <property type="entry name" value="4FE4S_FER_2"/>
    <property type="match status" value="2"/>
</dbReference>
<gene>
    <name evidence="7" type="primary">nuoF</name>
    <name evidence="7" type="ORF">E3J59_05180</name>
</gene>
<evidence type="ECO:0000256" key="4">
    <source>
        <dbReference type="ARBA" id="ARBA00023004"/>
    </source>
</evidence>
<dbReference type="Gene3D" id="3.40.50.11540">
    <property type="entry name" value="NADH-ubiquinone oxidoreductase 51kDa subunit"/>
    <property type="match status" value="1"/>
</dbReference>
<keyword evidence="2" id="KW-0004">4Fe-4S</keyword>
<dbReference type="Gene3D" id="3.30.70.20">
    <property type="match status" value="1"/>
</dbReference>
<dbReference type="FunFam" id="1.20.1440.230:FF:000001">
    <property type="entry name" value="Mitochondrial NADH dehydrogenase flavoprotein 1"/>
    <property type="match status" value="1"/>
</dbReference>
<dbReference type="PANTHER" id="PTHR43578:SF3">
    <property type="entry name" value="NADH-QUINONE OXIDOREDUCTASE SUBUNIT F"/>
    <property type="match status" value="1"/>
</dbReference>
<evidence type="ECO:0000256" key="3">
    <source>
        <dbReference type="ARBA" id="ARBA00022723"/>
    </source>
</evidence>
<dbReference type="InterPro" id="IPR017896">
    <property type="entry name" value="4Fe4S_Fe-S-bd"/>
</dbReference>
<dbReference type="SMART" id="SM00928">
    <property type="entry name" value="NADH_4Fe-4S"/>
    <property type="match status" value="1"/>
</dbReference>
<dbReference type="PROSITE" id="PS51257">
    <property type="entry name" value="PROKAR_LIPOPROTEIN"/>
    <property type="match status" value="1"/>
</dbReference>
<dbReference type="GO" id="GO:0051539">
    <property type="term" value="F:4 iron, 4 sulfur cluster binding"/>
    <property type="evidence" value="ECO:0007669"/>
    <property type="project" value="UniProtKB-KW"/>
</dbReference>
<sequence>MAKYRMHLMLCAGTGCVSNKSIKISEVLEKELKKHKLEEEILVVLTGCNGFCAQGPIMVVHPDGIFYQMLTEKDVPHLVEEHFLKGRPVRKLMYTPPKEKTPVPKMSDIGFFKEQRLVALRNRGLIDPEKIDEYIARNGYSALARALTSMTPETIIKEIKDSGLRGRGGAGFPTGKKWEFAARAKGEEKYIICNADEGDPGAFMDRSIVESDPHSVLEGMTIGARAIGAQHGYIYIRSEYPIAVERMKKAITDAREYGLLGEDILGTGFEFEVSVHQGAGAFVCGEETSLIASLEGRPPEPRMRPPFPAQSGLWGKPTNINNVETWANVPEIINRGASWYLQLGTDTSKGTKVFSLVGKVKNTGLIEVPMGITLRKIIYDIGGGILEDKKFKAVQTGGPSGGCIPEKLLDLPIDYEKLTEVGSIMGSGGMIVMDEDTCMVDVARYFVDFLRGESCGKCTSCREGLESMYQILTGICEGKGKEDDVELLEELGAAIKDGSMCALGGTAANPVLSTIRYFENEYQSHIREQKCPAGVCRELIQYLIDREECTGCLLCVKNCPSSAISGKRKEPVHLDQEKCIKCGVCLEVCKFKAVLVE</sequence>
<proteinExistence type="inferred from homology"/>
<feature type="domain" description="4Fe-4S ferredoxin-type" evidence="6">
    <location>
        <begin position="570"/>
        <end position="597"/>
    </location>
</feature>
<dbReference type="Gene3D" id="6.10.250.1450">
    <property type="match status" value="1"/>
</dbReference>
<evidence type="ECO:0000313" key="8">
    <source>
        <dbReference type="Proteomes" id="UP000320679"/>
    </source>
</evidence>
<dbReference type="Pfam" id="PF10531">
    <property type="entry name" value="SLBB"/>
    <property type="match status" value="1"/>
</dbReference>
<dbReference type="InterPro" id="IPR011538">
    <property type="entry name" value="Nuo51_FMN-bd"/>
</dbReference>
<evidence type="ECO:0000256" key="1">
    <source>
        <dbReference type="ARBA" id="ARBA00007523"/>
    </source>
</evidence>
<dbReference type="Pfam" id="PF01512">
    <property type="entry name" value="Complex1_51K"/>
    <property type="match status" value="1"/>
</dbReference>
<dbReference type="SUPFAM" id="SSF140490">
    <property type="entry name" value="Nqo1C-terminal domain-like"/>
    <property type="match status" value="1"/>
</dbReference>
<dbReference type="Pfam" id="PF10589">
    <property type="entry name" value="NADH_4Fe-4S"/>
    <property type="match status" value="1"/>
</dbReference>
<protein>
    <submittedName>
        <fullName evidence="7">NADH-quinone oxidoreductase subunit NuoF</fullName>
    </submittedName>
</protein>
<dbReference type="InterPro" id="IPR019554">
    <property type="entry name" value="Soluble_ligand-bd"/>
</dbReference>
<dbReference type="Pfam" id="PF13237">
    <property type="entry name" value="Fer4_10"/>
    <property type="match status" value="1"/>
</dbReference>
<dbReference type="NCBIfam" id="NF010120">
    <property type="entry name" value="PRK13596.1"/>
    <property type="match status" value="1"/>
</dbReference>
<dbReference type="SUPFAM" id="SSF52833">
    <property type="entry name" value="Thioredoxin-like"/>
    <property type="match status" value="1"/>
</dbReference>
<dbReference type="EMBL" id="SOJK01000223">
    <property type="protein sequence ID" value="TET44334.1"/>
    <property type="molecule type" value="Genomic_DNA"/>
</dbReference>
<dbReference type="SUPFAM" id="SSF142019">
    <property type="entry name" value="Nqo1 FMN-binding domain-like"/>
    <property type="match status" value="1"/>
</dbReference>
<dbReference type="InterPro" id="IPR017900">
    <property type="entry name" value="4Fe4S_Fe_S_CS"/>
</dbReference>
<dbReference type="Pfam" id="PF01257">
    <property type="entry name" value="2Fe-2S_thioredx"/>
    <property type="match status" value="1"/>
</dbReference>
<organism evidence="7 8">
    <name type="scientific">Aerophobetes bacterium</name>
    <dbReference type="NCBI Taxonomy" id="2030807"/>
    <lineage>
        <taxon>Bacteria</taxon>
        <taxon>Candidatus Aerophobota</taxon>
    </lineage>
</organism>
<dbReference type="PANTHER" id="PTHR43578">
    <property type="entry name" value="NADH-QUINONE OXIDOREDUCTASE SUBUNIT F"/>
    <property type="match status" value="1"/>
</dbReference>
<dbReference type="SUPFAM" id="SSF54862">
    <property type="entry name" value="4Fe-4S ferredoxins"/>
    <property type="match status" value="1"/>
</dbReference>
<comment type="caution">
    <text evidence="7">The sequence shown here is derived from an EMBL/GenBank/DDBJ whole genome shotgun (WGS) entry which is preliminary data.</text>
</comment>
<dbReference type="CDD" id="cd02980">
    <property type="entry name" value="TRX_Fd_family"/>
    <property type="match status" value="1"/>
</dbReference>
<dbReference type="FunFam" id="3.40.50.11540:FF:000001">
    <property type="entry name" value="NADH dehydrogenase [ubiquinone] flavoprotein 1, mitochondrial"/>
    <property type="match status" value="1"/>
</dbReference>
<keyword evidence="5" id="KW-0411">Iron-sulfur</keyword>
<evidence type="ECO:0000313" key="7">
    <source>
        <dbReference type="EMBL" id="TET44334.1"/>
    </source>
</evidence>
<dbReference type="InterPro" id="IPR037207">
    <property type="entry name" value="Nuop51_4Fe4S-bd_sf"/>
</dbReference>
<feature type="domain" description="4Fe-4S ferredoxin-type" evidence="6">
    <location>
        <begin position="540"/>
        <end position="569"/>
    </location>
</feature>
<comment type="similarity">
    <text evidence="1">Belongs to the complex I 51 kDa subunit family.</text>
</comment>
<evidence type="ECO:0000256" key="2">
    <source>
        <dbReference type="ARBA" id="ARBA00022485"/>
    </source>
</evidence>
<dbReference type="InterPro" id="IPR019575">
    <property type="entry name" value="Nuop51_4Fe4S-bd"/>
</dbReference>